<feature type="chain" id="PRO_5015776164" description="EfeO-type cupredoxin-like domain-containing protein" evidence="1">
    <location>
        <begin position="29"/>
        <end position="248"/>
    </location>
</feature>
<name>A0A2S4HHA0_9GAMM</name>
<comment type="caution">
    <text evidence="3">The sequence shown here is derived from an EMBL/GenBank/DDBJ whole genome shotgun (WGS) entry which is preliminary data.</text>
</comment>
<evidence type="ECO:0000313" key="4">
    <source>
        <dbReference type="Proteomes" id="UP000237222"/>
    </source>
</evidence>
<dbReference type="Pfam" id="PF13473">
    <property type="entry name" value="Cupredoxin_1"/>
    <property type="match status" value="2"/>
</dbReference>
<dbReference type="OrthoDB" id="9757546at2"/>
<dbReference type="SUPFAM" id="SSF49503">
    <property type="entry name" value="Cupredoxins"/>
    <property type="match status" value="2"/>
</dbReference>
<dbReference type="AlphaFoldDB" id="A0A2S4HHA0"/>
<keyword evidence="1" id="KW-0732">Signal</keyword>
<dbReference type="EMBL" id="PQGG01000018">
    <property type="protein sequence ID" value="POP53290.1"/>
    <property type="molecule type" value="Genomic_DNA"/>
</dbReference>
<dbReference type="PANTHER" id="PTHR36507">
    <property type="entry name" value="BLL1555 PROTEIN"/>
    <property type="match status" value="1"/>
</dbReference>
<dbReference type="PANTHER" id="PTHR36507:SF1">
    <property type="entry name" value="BLL1555 PROTEIN"/>
    <property type="match status" value="1"/>
</dbReference>
<dbReference type="InterPro" id="IPR028096">
    <property type="entry name" value="EfeO_Cupredoxin"/>
</dbReference>
<sequence length="248" mass="26147">MKKYYCLYTLLAALTMFLGAAISSDVLAASTSVKIEIKNYKFGPESVDVQPGQSVVWENLDGASHTILIDGKESPRLAKGADYSQVFSAPGVHKYQCGLHPSMKGVITVAGSASSAAASAGIALHGPSVPTQQSAPVPVKRVESAGIKKVGAPIKVIGSAAASGKQAVNTISIVDFMRFSPAVLKVKAGTTVTWTNYDGSNHIILMGDVRSQRLKHDSTFTHTFSTPGEYSYICAIHGEKMSGKVIVM</sequence>
<accession>A0A2S4HHA0</accession>
<dbReference type="Gene3D" id="2.60.40.420">
    <property type="entry name" value="Cupredoxins - blue copper proteins"/>
    <property type="match status" value="2"/>
</dbReference>
<evidence type="ECO:0000259" key="2">
    <source>
        <dbReference type="Pfam" id="PF13473"/>
    </source>
</evidence>
<feature type="domain" description="EfeO-type cupredoxin-like" evidence="2">
    <location>
        <begin position="13"/>
        <end position="109"/>
    </location>
</feature>
<organism evidence="3 4">
    <name type="scientific">Zhongshania marina</name>
    <dbReference type="NCBI Taxonomy" id="2304603"/>
    <lineage>
        <taxon>Bacteria</taxon>
        <taxon>Pseudomonadati</taxon>
        <taxon>Pseudomonadota</taxon>
        <taxon>Gammaproteobacteria</taxon>
        <taxon>Cellvibrionales</taxon>
        <taxon>Spongiibacteraceae</taxon>
        <taxon>Zhongshania</taxon>
    </lineage>
</organism>
<dbReference type="RefSeq" id="WP_103683897.1">
    <property type="nucleotide sequence ID" value="NZ_PQGG01000018.1"/>
</dbReference>
<dbReference type="InterPro" id="IPR052721">
    <property type="entry name" value="ET_Amicyanin"/>
</dbReference>
<reference evidence="3" key="1">
    <citation type="submission" date="2018-01" db="EMBL/GenBank/DDBJ databases">
        <authorList>
            <person name="Yu X.-D."/>
        </authorList>
    </citation>
    <scope>NUCLEOTIDE SEQUENCE</scope>
    <source>
        <strain evidence="3">ZX-21</strain>
    </source>
</reference>
<feature type="signal peptide" evidence="1">
    <location>
        <begin position="1"/>
        <end position="28"/>
    </location>
</feature>
<evidence type="ECO:0000256" key="1">
    <source>
        <dbReference type="SAM" id="SignalP"/>
    </source>
</evidence>
<gene>
    <name evidence="3" type="ORF">C0068_07620</name>
</gene>
<protein>
    <recommendedName>
        <fullName evidence="2">EfeO-type cupredoxin-like domain-containing protein</fullName>
    </recommendedName>
</protein>
<evidence type="ECO:0000313" key="3">
    <source>
        <dbReference type="EMBL" id="POP53290.1"/>
    </source>
</evidence>
<feature type="domain" description="EfeO-type cupredoxin-like" evidence="2">
    <location>
        <begin position="160"/>
        <end position="247"/>
    </location>
</feature>
<proteinExistence type="predicted"/>
<dbReference type="InterPro" id="IPR008972">
    <property type="entry name" value="Cupredoxin"/>
</dbReference>
<dbReference type="Proteomes" id="UP000237222">
    <property type="component" value="Unassembled WGS sequence"/>
</dbReference>